<dbReference type="GO" id="GO:0016787">
    <property type="term" value="F:hydrolase activity"/>
    <property type="evidence" value="ECO:0007669"/>
    <property type="project" value="UniProtKB-KW"/>
</dbReference>
<accession>A0A3S2Y5V6</accession>
<keyword evidence="3" id="KW-1185">Reference proteome</keyword>
<dbReference type="PRINTS" id="PR00111">
    <property type="entry name" value="ABHYDROLASE"/>
</dbReference>
<dbReference type="Pfam" id="PF12697">
    <property type="entry name" value="Abhydrolase_6"/>
    <property type="match status" value="1"/>
</dbReference>
<dbReference type="EMBL" id="SADE01000001">
    <property type="protein sequence ID" value="RVU39263.1"/>
    <property type="molecule type" value="Genomic_DNA"/>
</dbReference>
<dbReference type="RefSeq" id="WP_127764634.1">
    <property type="nucleotide sequence ID" value="NZ_SADE01000001.1"/>
</dbReference>
<dbReference type="InterPro" id="IPR000073">
    <property type="entry name" value="AB_hydrolase_1"/>
</dbReference>
<evidence type="ECO:0000313" key="3">
    <source>
        <dbReference type="Proteomes" id="UP000287447"/>
    </source>
</evidence>
<dbReference type="PANTHER" id="PTHR43194:SF2">
    <property type="entry name" value="PEROXISOMAL MEMBRANE PROTEIN LPX1"/>
    <property type="match status" value="1"/>
</dbReference>
<dbReference type="Gene3D" id="3.40.50.1820">
    <property type="entry name" value="alpha/beta hydrolase"/>
    <property type="match status" value="1"/>
</dbReference>
<proteinExistence type="predicted"/>
<name>A0A3S2Y5V6_9PROT</name>
<dbReference type="OrthoDB" id="5491135at2"/>
<organism evidence="2 3">
    <name type="scientific">Hwanghaeella grinnelliae</name>
    <dbReference type="NCBI Taxonomy" id="2500179"/>
    <lineage>
        <taxon>Bacteria</taxon>
        <taxon>Pseudomonadati</taxon>
        <taxon>Pseudomonadota</taxon>
        <taxon>Alphaproteobacteria</taxon>
        <taxon>Rhodospirillales</taxon>
        <taxon>Rhodospirillaceae</taxon>
        <taxon>Hwanghaeella</taxon>
    </lineage>
</organism>
<evidence type="ECO:0000259" key="1">
    <source>
        <dbReference type="Pfam" id="PF12697"/>
    </source>
</evidence>
<protein>
    <submittedName>
        <fullName evidence="2">Alpha/beta fold hydrolase</fullName>
    </submittedName>
</protein>
<gene>
    <name evidence="2" type="ORF">EOI86_08480</name>
</gene>
<keyword evidence="2" id="KW-0378">Hydrolase</keyword>
<sequence length="234" mass="25816">MLEIDLVLVPGHLCNDVLWDRQVAGLRDIAHPMIADVTEDDSLSGMAARLLRQAPPRFSLAGLSMGGMVCMEVMRQAPERVERLALLDTNPGADNAERAAQRRKMVDRFNAGEVDALVQEFLELVVPPSRLGEEVLIRPMRAMMKAVAEKAFPAQVKALIERQDSRADLPGYALPVRLICGREDRLTPLTFHEEMAGLIPGAELTVIENCAHMSTMERPAEVNAALRDWLGKSA</sequence>
<dbReference type="SUPFAM" id="SSF53474">
    <property type="entry name" value="alpha/beta-Hydrolases"/>
    <property type="match status" value="1"/>
</dbReference>
<dbReference type="PANTHER" id="PTHR43194">
    <property type="entry name" value="HYDROLASE ALPHA/BETA FOLD FAMILY"/>
    <property type="match status" value="1"/>
</dbReference>
<dbReference type="AlphaFoldDB" id="A0A3S2Y5V6"/>
<dbReference type="Proteomes" id="UP000287447">
    <property type="component" value="Unassembled WGS sequence"/>
</dbReference>
<feature type="domain" description="AB hydrolase-1" evidence="1">
    <location>
        <begin position="44"/>
        <end position="225"/>
    </location>
</feature>
<reference evidence="3" key="1">
    <citation type="submission" date="2019-01" db="EMBL/GenBank/DDBJ databases">
        <title>Gri0909 isolated from a small marine red alga.</title>
        <authorList>
            <person name="Kim J."/>
            <person name="Jeong S.E."/>
            <person name="Jeon C.O."/>
        </authorList>
    </citation>
    <scope>NUCLEOTIDE SEQUENCE [LARGE SCALE GENOMIC DNA]</scope>
    <source>
        <strain evidence="3">Gri0909</strain>
    </source>
</reference>
<dbReference type="InterPro" id="IPR029058">
    <property type="entry name" value="AB_hydrolase_fold"/>
</dbReference>
<comment type="caution">
    <text evidence="2">The sequence shown here is derived from an EMBL/GenBank/DDBJ whole genome shotgun (WGS) entry which is preliminary data.</text>
</comment>
<dbReference type="InterPro" id="IPR050228">
    <property type="entry name" value="Carboxylesterase_BioH"/>
</dbReference>
<evidence type="ECO:0000313" key="2">
    <source>
        <dbReference type="EMBL" id="RVU39263.1"/>
    </source>
</evidence>